<comment type="caution">
    <text evidence="3">The sequence shown here is derived from an EMBL/GenBank/DDBJ whole genome shotgun (WGS) entry which is preliminary data.</text>
</comment>
<keyword evidence="2" id="KW-0732">Signal</keyword>
<proteinExistence type="predicted"/>
<sequence length="197" mass="21952">MISHFIGRMDLVKIIFLVFSVVVFVRGEEELMEDISSRDEVVQWAGYGEDKLSTVVIDGKLLCHASFDHQPPPRPFPVAGATVAVFCGRSGKTKRSWVRGSSDGHGQFIIDLPSHLHAIPNLEKVCQVKVLHLPKSSPCRHAFTGKHKAIELSSIGEGIRTYTTHSIHLMPRPSSKQHTRQGPKREHKPQSARPVII</sequence>
<accession>A0ABD1IDX2</accession>
<reference evidence="3 4" key="1">
    <citation type="submission" date="2024-06" db="EMBL/GenBank/DDBJ databases">
        <title>A chromosome level genome sequence of Diviner's sage (Salvia divinorum).</title>
        <authorList>
            <person name="Ford S.A."/>
            <person name="Ro D.-K."/>
            <person name="Ness R.W."/>
            <person name="Phillips M.A."/>
        </authorList>
    </citation>
    <scope>NUCLEOTIDE SEQUENCE [LARGE SCALE GENOMIC DNA]</scope>
    <source>
        <strain evidence="3">SAF-2024a</strain>
        <tissue evidence="3">Leaf</tissue>
    </source>
</reference>
<evidence type="ECO:0008006" key="5">
    <source>
        <dbReference type="Google" id="ProtNLM"/>
    </source>
</evidence>
<feature type="region of interest" description="Disordered" evidence="1">
    <location>
        <begin position="165"/>
        <end position="197"/>
    </location>
</feature>
<dbReference type="PANTHER" id="PTHR47273">
    <property type="entry name" value="EXPRESSED PROTEIN"/>
    <property type="match status" value="1"/>
</dbReference>
<dbReference type="EMBL" id="JBEAFC010000002">
    <property type="protein sequence ID" value="KAL1566910.1"/>
    <property type="molecule type" value="Genomic_DNA"/>
</dbReference>
<protein>
    <recommendedName>
        <fullName evidence="5">Pollen Ole e 1 allergen and extensin family protein</fullName>
    </recommendedName>
</protein>
<gene>
    <name evidence="3" type="ORF">AAHA92_02450</name>
</gene>
<evidence type="ECO:0000256" key="2">
    <source>
        <dbReference type="SAM" id="SignalP"/>
    </source>
</evidence>
<feature type="chain" id="PRO_5044890047" description="Pollen Ole e 1 allergen and extensin family protein" evidence="2">
    <location>
        <begin position="28"/>
        <end position="197"/>
    </location>
</feature>
<evidence type="ECO:0000313" key="3">
    <source>
        <dbReference type="EMBL" id="KAL1566910.1"/>
    </source>
</evidence>
<keyword evidence="4" id="KW-1185">Reference proteome</keyword>
<organism evidence="3 4">
    <name type="scientific">Salvia divinorum</name>
    <name type="common">Maria pastora</name>
    <name type="synonym">Diviner's sage</name>
    <dbReference type="NCBI Taxonomy" id="28513"/>
    <lineage>
        <taxon>Eukaryota</taxon>
        <taxon>Viridiplantae</taxon>
        <taxon>Streptophyta</taxon>
        <taxon>Embryophyta</taxon>
        <taxon>Tracheophyta</taxon>
        <taxon>Spermatophyta</taxon>
        <taxon>Magnoliopsida</taxon>
        <taxon>eudicotyledons</taxon>
        <taxon>Gunneridae</taxon>
        <taxon>Pentapetalae</taxon>
        <taxon>asterids</taxon>
        <taxon>lamiids</taxon>
        <taxon>Lamiales</taxon>
        <taxon>Lamiaceae</taxon>
        <taxon>Nepetoideae</taxon>
        <taxon>Mentheae</taxon>
        <taxon>Salviinae</taxon>
        <taxon>Salvia</taxon>
        <taxon>Salvia subgen. Calosphace</taxon>
    </lineage>
</organism>
<dbReference type="AlphaFoldDB" id="A0ABD1IDX2"/>
<dbReference type="Pfam" id="PF01190">
    <property type="entry name" value="Pollen_Ole_e_1"/>
    <property type="match status" value="1"/>
</dbReference>
<evidence type="ECO:0000256" key="1">
    <source>
        <dbReference type="SAM" id="MobiDB-lite"/>
    </source>
</evidence>
<name>A0ABD1IDX2_SALDI</name>
<feature type="signal peptide" evidence="2">
    <location>
        <begin position="1"/>
        <end position="27"/>
    </location>
</feature>
<dbReference type="PANTHER" id="PTHR47273:SF6">
    <property type="entry name" value="POLLEN OLE E 1 ALLERGEN AND EXTENSIN FAMILY PROTEIN"/>
    <property type="match status" value="1"/>
</dbReference>
<feature type="compositionally biased region" description="Basic residues" evidence="1">
    <location>
        <begin position="175"/>
        <end position="187"/>
    </location>
</feature>
<evidence type="ECO:0000313" key="4">
    <source>
        <dbReference type="Proteomes" id="UP001567538"/>
    </source>
</evidence>
<dbReference type="Proteomes" id="UP001567538">
    <property type="component" value="Unassembled WGS sequence"/>
</dbReference>